<sequence>MKCSNCQMIKLSKEFPLDTITEKCTHIPTWCLKCLIFHLQKGNAPNEIKCPECPAQLTQSEINGFKIAWEKAPFKIDIDSLFKNSRANNTNNNNSLLNDPAIQKGEFFVVLLSGDKYTLKLEEIQTVRVLKAELTKKIKVDGSKQKLLHKGVELQVRQQNGQGENKLATYGIRAGDHIQLIVTMYAISRDESISNLAFDLYWGYPLRGKDYLDGTCLLYTGKDFWKKYDYRERFDPVHPYIKHSGDVMDDPNRRGHHRITIKLDKLPDVVNKLYFVLSAWKCPHIGDFIAPSFKLYDDDSSDKKQLCNYTIQTAANSQAVIMCAAIKKDDGSWDVVEVGRVSNGNARDYNPIRQAIMGLNLDNVY</sequence>
<dbReference type="Gene3D" id="2.60.60.30">
    <property type="entry name" value="sav2460 like domains"/>
    <property type="match status" value="1"/>
</dbReference>
<dbReference type="Proteomes" id="UP000266673">
    <property type="component" value="Unassembled WGS sequence"/>
</dbReference>
<dbReference type="SUPFAM" id="SSF54236">
    <property type="entry name" value="Ubiquitin-like"/>
    <property type="match status" value="1"/>
</dbReference>
<dbReference type="InterPro" id="IPR003325">
    <property type="entry name" value="TerD"/>
</dbReference>
<protein>
    <recommendedName>
        <fullName evidence="1">Ubiquitin-like domain-containing protein</fullName>
    </recommendedName>
</protein>
<dbReference type="InterPro" id="IPR000626">
    <property type="entry name" value="Ubiquitin-like_dom"/>
</dbReference>
<accession>A0A397TXH0</accession>
<dbReference type="InterPro" id="IPR051324">
    <property type="entry name" value="Stress/Tellurium_Resist"/>
</dbReference>
<name>A0A397TXH0_9GLOM</name>
<evidence type="ECO:0000259" key="1">
    <source>
        <dbReference type="PROSITE" id="PS50053"/>
    </source>
</evidence>
<gene>
    <name evidence="2" type="ORF">C2G38_846324</name>
</gene>
<reference evidence="2 3" key="1">
    <citation type="submission" date="2018-06" db="EMBL/GenBank/DDBJ databases">
        <title>Comparative genomics reveals the genomic features of Rhizophagus irregularis, R. cerebriforme, R. diaphanum and Gigaspora rosea, and their symbiotic lifestyle signature.</title>
        <authorList>
            <person name="Morin E."/>
            <person name="San Clemente H."/>
            <person name="Chen E.C.H."/>
            <person name="De La Providencia I."/>
            <person name="Hainaut M."/>
            <person name="Kuo A."/>
            <person name="Kohler A."/>
            <person name="Murat C."/>
            <person name="Tang N."/>
            <person name="Roy S."/>
            <person name="Loubradou J."/>
            <person name="Henrissat B."/>
            <person name="Grigoriev I.V."/>
            <person name="Corradi N."/>
            <person name="Roux C."/>
            <person name="Martin F.M."/>
        </authorList>
    </citation>
    <scope>NUCLEOTIDE SEQUENCE [LARGE SCALE GENOMIC DNA]</scope>
    <source>
        <strain evidence="2 3">DAOM 194757</strain>
    </source>
</reference>
<dbReference type="CDD" id="cd17039">
    <property type="entry name" value="Ubl_ubiquitin_like"/>
    <property type="match status" value="1"/>
</dbReference>
<dbReference type="PROSITE" id="PS50053">
    <property type="entry name" value="UBIQUITIN_2"/>
    <property type="match status" value="1"/>
</dbReference>
<keyword evidence="3" id="KW-1185">Reference proteome</keyword>
<dbReference type="OrthoDB" id="2318873at2759"/>
<dbReference type="CDD" id="cd06974">
    <property type="entry name" value="TerD_like"/>
    <property type="match status" value="1"/>
</dbReference>
<evidence type="ECO:0000313" key="2">
    <source>
        <dbReference type="EMBL" id="RIB02745.1"/>
    </source>
</evidence>
<proteinExistence type="predicted"/>
<comment type="caution">
    <text evidence="2">The sequence shown here is derived from an EMBL/GenBank/DDBJ whole genome shotgun (WGS) entry which is preliminary data.</text>
</comment>
<evidence type="ECO:0000313" key="3">
    <source>
        <dbReference type="Proteomes" id="UP000266673"/>
    </source>
</evidence>
<dbReference type="STRING" id="44941.A0A397TXH0"/>
<dbReference type="AlphaFoldDB" id="A0A397TXH0"/>
<dbReference type="PANTHER" id="PTHR32097:SF17">
    <property type="entry name" value="CAMP-BINDING PROTEIN 1-RELATED"/>
    <property type="match status" value="1"/>
</dbReference>
<dbReference type="Pfam" id="PF00240">
    <property type="entry name" value="ubiquitin"/>
    <property type="match status" value="1"/>
</dbReference>
<dbReference type="EMBL" id="QKWP01002599">
    <property type="protein sequence ID" value="RIB02745.1"/>
    <property type="molecule type" value="Genomic_DNA"/>
</dbReference>
<dbReference type="Gene3D" id="3.10.20.90">
    <property type="entry name" value="Phosphatidylinositol 3-kinase Catalytic Subunit, Chain A, domain 1"/>
    <property type="match status" value="1"/>
</dbReference>
<dbReference type="PANTHER" id="PTHR32097">
    <property type="entry name" value="CAMP-BINDING PROTEIN 1-RELATED"/>
    <property type="match status" value="1"/>
</dbReference>
<feature type="domain" description="Ubiquitin-like" evidence="1">
    <location>
        <begin position="105"/>
        <end position="184"/>
    </location>
</feature>
<dbReference type="InterPro" id="IPR029071">
    <property type="entry name" value="Ubiquitin-like_domsf"/>
</dbReference>
<organism evidence="2 3">
    <name type="scientific">Gigaspora rosea</name>
    <dbReference type="NCBI Taxonomy" id="44941"/>
    <lineage>
        <taxon>Eukaryota</taxon>
        <taxon>Fungi</taxon>
        <taxon>Fungi incertae sedis</taxon>
        <taxon>Mucoromycota</taxon>
        <taxon>Glomeromycotina</taxon>
        <taxon>Glomeromycetes</taxon>
        <taxon>Diversisporales</taxon>
        <taxon>Gigasporaceae</taxon>
        <taxon>Gigaspora</taxon>
    </lineage>
</organism>
<dbReference type="Pfam" id="PF02342">
    <property type="entry name" value="TerD"/>
    <property type="match status" value="1"/>
</dbReference>